<name>A0A381XQT6_9ZZZZ</name>
<dbReference type="Gene3D" id="1.25.40.10">
    <property type="entry name" value="Tetratricopeptide repeat domain"/>
    <property type="match status" value="1"/>
</dbReference>
<dbReference type="PROSITE" id="PS50293">
    <property type="entry name" value="TPR_REGION"/>
    <property type="match status" value="1"/>
</dbReference>
<feature type="non-terminal residue" evidence="1">
    <location>
        <position position="1"/>
    </location>
</feature>
<dbReference type="InterPro" id="IPR006597">
    <property type="entry name" value="Sel1-like"/>
</dbReference>
<dbReference type="InterPro" id="IPR011990">
    <property type="entry name" value="TPR-like_helical_dom_sf"/>
</dbReference>
<dbReference type="SUPFAM" id="SSF48452">
    <property type="entry name" value="TPR-like"/>
    <property type="match status" value="1"/>
</dbReference>
<accession>A0A381XQT6</accession>
<dbReference type="InterPro" id="IPR019734">
    <property type="entry name" value="TPR_rpt"/>
</dbReference>
<dbReference type="Pfam" id="PF08238">
    <property type="entry name" value="Sel1"/>
    <property type="match status" value="1"/>
</dbReference>
<dbReference type="EMBL" id="UINC01016037">
    <property type="protein sequence ID" value="SVA67088.1"/>
    <property type="molecule type" value="Genomic_DNA"/>
</dbReference>
<organism evidence="1">
    <name type="scientific">marine metagenome</name>
    <dbReference type="NCBI Taxonomy" id="408172"/>
    <lineage>
        <taxon>unclassified sequences</taxon>
        <taxon>metagenomes</taxon>
        <taxon>ecological metagenomes</taxon>
    </lineage>
</organism>
<sequence length="87" mass="10300">VRSEVALNSGNSYYLKRNYNKALKLYEKSFELGIKDKSAVFFNIGLVYEKLNNIEKAIFHYKKAIELKPEFLTYFEKKVQLVELGKW</sequence>
<evidence type="ECO:0000313" key="1">
    <source>
        <dbReference type="EMBL" id="SVA67088.1"/>
    </source>
</evidence>
<dbReference type="SMART" id="SM00028">
    <property type="entry name" value="TPR"/>
    <property type="match status" value="2"/>
</dbReference>
<protein>
    <submittedName>
        <fullName evidence="1">Uncharacterized protein</fullName>
    </submittedName>
</protein>
<dbReference type="Pfam" id="PF00515">
    <property type="entry name" value="TPR_1"/>
    <property type="match status" value="1"/>
</dbReference>
<gene>
    <name evidence="1" type="ORF">METZ01_LOCUS119942</name>
</gene>
<proteinExistence type="predicted"/>
<dbReference type="AlphaFoldDB" id="A0A381XQT6"/>
<reference evidence="1" key="1">
    <citation type="submission" date="2018-05" db="EMBL/GenBank/DDBJ databases">
        <authorList>
            <person name="Lanie J.A."/>
            <person name="Ng W.-L."/>
            <person name="Kazmierczak K.M."/>
            <person name="Andrzejewski T.M."/>
            <person name="Davidsen T.M."/>
            <person name="Wayne K.J."/>
            <person name="Tettelin H."/>
            <person name="Glass J.I."/>
            <person name="Rusch D."/>
            <person name="Podicherti R."/>
            <person name="Tsui H.-C.T."/>
            <person name="Winkler M.E."/>
        </authorList>
    </citation>
    <scope>NUCLEOTIDE SEQUENCE</scope>
</reference>
<dbReference type="PROSITE" id="PS50005">
    <property type="entry name" value="TPR"/>
    <property type="match status" value="2"/>
</dbReference>